<proteinExistence type="inferred from homology"/>
<gene>
    <name evidence="7" type="ORF">EWM64_g7396</name>
</gene>
<dbReference type="Pfam" id="PF15786">
    <property type="entry name" value="PET117"/>
    <property type="match status" value="1"/>
</dbReference>
<keyword evidence="3" id="KW-0809">Transit peptide</keyword>
<name>A0A4Y9ZP11_9AGAM</name>
<evidence type="ECO:0000256" key="2">
    <source>
        <dbReference type="ARBA" id="ARBA00008197"/>
    </source>
</evidence>
<dbReference type="AlphaFoldDB" id="A0A4Y9ZP11"/>
<evidence type="ECO:0000256" key="1">
    <source>
        <dbReference type="ARBA" id="ARBA00004173"/>
    </source>
</evidence>
<evidence type="ECO:0000256" key="5">
    <source>
        <dbReference type="SAM" id="MobiDB-lite"/>
    </source>
</evidence>
<reference evidence="7 8" key="1">
    <citation type="submission" date="2019-02" db="EMBL/GenBank/DDBJ databases">
        <title>Genome sequencing of the rare red list fungi Hericium alpestre (H. flagellum).</title>
        <authorList>
            <person name="Buettner E."/>
            <person name="Kellner H."/>
        </authorList>
    </citation>
    <scope>NUCLEOTIDE SEQUENCE [LARGE SCALE GENOMIC DNA]</scope>
    <source>
        <strain evidence="7 8">DSM 108284</strain>
    </source>
</reference>
<evidence type="ECO:0000256" key="3">
    <source>
        <dbReference type="ARBA" id="ARBA00022946"/>
    </source>
</evidence>
<dbReference type="STRING" id="135208.A0A4Y9ZP11"/>
<feature type="region of interest" description="Disordered" evidence="5">
    <location>
        <begin position="67"/>
        <end position="90"/>
    </location>
</feature>
<dbReference type="PANTHER" id="PTHR28163:SF1">
    <property type="entry name" value="PROTEIN PET117 HOMOLOG, MITOCHONDRIAL"/>
    <property type="match status" value="1"/>
</dbReference>
<dbReference type="GO" id="GO:0005739">
    <property type="term" value="C:mitochondrion"/>
    <property type="evidence" value="ECO:0007669"/>
    <property type="project" value="UniProtKB-SubCell"/>
</dbReference>
<keyword evidence="4" id="KW-0496">Mitochondrion</keyword>
<feature type="chain" id="PRO_5021277980" evidence="6">
    <location>
        <begin position="23"/>
        <end position="90"/>
    </location>
</feature>
<dbReference type="GO" id="GO:0033617">
    <property type="term" value="P:mitochondrial respiratory chain complex IV assembly"/>
    <property type="evidence" value="ECO:0007669"/>
    <property type="project" value="TreeGrafter"/>
</dbReference>
<comment type="caution">
    <text evidence="7">The sequence shown here is derived from an EMBL/GenBank/DDBJ whole genome shotgun (WGS) entry which is preliminary data.</text>
</comment>
<sequence length="90" mass="10291">MSRAAKATLLASLFLTTLTVWGVHYQQEQEHVNMYQGVLRDDARRKEKMKQRQTDFEESQRKRELYERVQSVAAGDASQETNGAAQSSLS</sequence>
<keyword evidence="8" id="KW-1185">Reference proteome</keyword>
<comment type="subcellular location">
    <subcellularLocation>
        <location evidence="1">Mitochondrion</location>
    </subcellularLocation>
</comment>
<protein>
    <submittedName>
        <fullName evidence="7">Uncharacterized protein</fullName>
    </submittedName>
</protein>
<dbReference type="InterPro" id="IPR031568">
    <property type="entry name" value="Pet117"/>
</dbReference>
<evidence type="ECO:0000256" key="4">
    <source>
        <dbReference type="ARBA" id="ARBA00023128"/>
    </source>
</evidence>
<evidence type="ECO:0000313" key="7">
    <source>
        <dbReference type="EMBL" id="TFY76616.1"/>
    </source>
</evidence>
<keyword evidence="6" id="KW-0732">Signal</keyword>
<dbReference type="PANTHER" id="PTHR28163">
    <property type="entry name" value="PROTEIN PET117 HOMOLOG, MITOCHONDRIAL"/>
    <property type="match status" value="1"/>
</dbReference>
<feature type="signal peptide" evidence="6">
    <location>
        <begin position="1"/>
        <end position="22"/>
    </location>
</feature>
<evidence type="ECO:0000256" key="6">
    <source>
        <dbReference type="SAM" id="SignalP"/>
    </source>
</evidence>
<comment type="similarity">
    <text evidence="2">Belongs to the PET117 family.</text>
</comment>
<dbReference type="EMBL" id="SFCI01001151">
    <property type="protein sequence ID" value="TFY76616.1"/>
    <property type="molecule type" value="Genomic_DNA"/>
</dbReference>
<evidence type="ECO:0000313" key="8">
    <source>
        <dbReference type="Proteomes" id="UP000298061"/>
    </source>
</evidence>
<accession>A0A4Y9ZP11</accession>
<organism evidence="7 8">
    <name type="scientific">Hericium alpestre</name>
    <dbReference type="NCBI Taxonomy" id="135208"/>
    <lineage>
        <taxon>Eukaryota</taxon>
        <taxon>Fungi</taxon>
        <taxon>Dikarya</taxon>
        <taxon>Basidiomycota</taxon>
        <taxon>Agaricomycotina</taxon>
        <taxon>Agaricomycetes</taxon>
        <taxon>Russulales</taxon>
        <taxon>Hericiaceae</taxon>
        <taxon>Hericium</taxon>
    </lineage>
</organism>
<dbReference type="OrthoDB" id="76305at2759"/>
<feature type="compositionally biased region" description="Polar residues" evidence="5">
    <location>
        <begin position="78"/>
        <end position="90"/>
    </location>
</feature>
<dbReference type="Proteomes" id="UP000298061">
    <property type="component" value="Unassembled WGS sequence"/>
</dbReference>